<evidence type="ECO:0000313" key="2">
    <source>
        <dbReference type="Proteomes" id="UP000001631"/>
    </source>
</evidence>
<dbReference type="HOGENOM" id="CLU_112087_0_0_1"/>
<gene>
    <name evidence="1" type="ORF">HCBG_03079</name>
</gene>
<reference evidence="1" key="1">
    <citation type="submission" date="2009-02" db="EMBL/GenBank/DDBJ databases">
        <title>The Genome Sequence of Ajellomyces capsulatus strain G186AR.</title>
        <authorList>
            <consortium name="The Broad Institute Genome Sequencing Platform"/>
            <person name="Champion M."/>
            <person name="Cuomo C."/>
            <person name="Ma L.-J."/>
            <person name="Henn M.R."/>
            <person name="Sil A."/>
            <person name="Goldman B."/>
            <person name="Young S.K."/>
            <person name="Kodira C.D."/>
            <person name="Zeng Q."/>
            <person name="Koehrsen M."/>
            <person name="Alvarado L."/>
            <person name="Berlin A."/>
            <person name="Borenstein D."/>
            <person name="Chen Z."/>
            <person name="Engels R."/>
            <person name="Freedman E."/>
            <person name="Gellesch M."/>
            <person name="Goldberg J."/>
            <person name="Griggs A."/>
            <person name="Gujja S."/>
            <person name="Heiman D."/>
            <person name="Hepburn T."/>
            <person name="Howarth C."/>
            <person name="Jen D."/>
            <person name="Larson L."/>
            <person name="Lewis B."/>
            <person name="Mehta T."/>
            <person name="Park D."/>
            <person name="Pearson M."/>
            <person name="Roberts A."/>
            <person name="Saif S."/>
            <person name="Shea T."/>
            <person name="Shenoy N."/>
            <person name="Sisk P."/>
            <person name="Stolte C."/>
            <person name="Sykes S."/>
            <person name="Walk T."/>
            <person name="White J."/>
            <person name="Yandava C."/>
            <person name="Klein B."/>
            <person name="McEwen J.G."/>
            <person name="Puccia R."/>
            <person name="Goldman G.H."/>
            <person name="Felipe M.S."/>
            <person name="Nino-Vega G."/>
            <person name="San-Blas G."/>
            <person name="Taylor J."/>
            <person name="Mendoza L."/>
            <person name="Galagan J."/>
            <person name="Nusbaum C."/>
            <person name="Birren B."/>
        </authorList>
    </citation>
    <scope>NUCLEOTIDE SEQUENCE</scope>
    <source>
        <strain evidence="1">G186AR</strain>
    </source>
</reference>
<accession>C0NIA7</accession>
<evidence type="ECO:0000313" key="1">
    <source>
        <dbReference type="EMBL" id="EEH09542.1"/>
    </source>
</evidence>
<sequence length="118" mass="13619">MRNTYRSTNFINQVRIQKFPDETDHLVTSCKYISVELALLKALNVDRTSASWEDERRWIGIRSGKKPFSNERNRACKNKQANFLEPVTDDRDLLPCEESRTFGNQFSSAGWLVVTCAS</sequence>
<dbReference type="RefSeq" id="XP_045290023.1">
    <property type="nucleotide sequence ID" value="XM_045430128.1"/>
</dbReference>
<dbReference type="Proteomes" id="UP000001631">
    <property type="component" value="Unassembled WGS sequence"/>
</dbReference>
<keyword evidence="2" id="KW-1185">Reference proteome</keyword>
<dbReference type="InParanoid" id="C0NIA7"/>
<dbReference type="GeneID" id="69036095"/>
<protein>
    <submittedName>
        <fullName evidence="1">Uncharacterized protein</fullName>
    </submittedName>
</protein>
<organism evidence="1 2">
    <name type="scientific">Ajellomyces capsulatus (strain G186AR / H82 / ATCC MYA-2454 / RMSCC 2432)</name>
    <name type="common">Darling's disease fungus</name>
    <name type="synonym">Histoplasma capsulatum</name>
    <dbReference type="NCBI Taxonomy" id="447093"/>
    <lineage>
        <taxon>Eukaryota</taxon>
        <taxon>Fungi</taxon>
        <taxon>Dikarya</taxon>
        <taxon>Ascomycota</taxon>
        <taxon>Pezizomycotina</taxon>
        <taxon>Eurotiomycetes</taxon>
        <taxon>Eurotiomycetidae</taxon>
        <taxon>Onygenales</taxon>
        <taxon>Ajellomycetaceae</taxon>
        <taxon>Histoplasma</taxon>
    </lineage>
</organism>
<dbReference type="EMBL" id="GG663365">
    <property type="protein sequence ID" value="EEH09542.1"/>
    <property type="molecule type" value="Genomic_DNA"/>
</dbReference>
<dbReference type="AlphaFoldDB" id="C0NIA7"/>
<name>C0NIA7_AJECG</name>
<proteinExistence type="predicted"/>